<dbReference type="FunFam" id="3.40.640.10:FF:000006">
    <property type="entry name" value="5-aminolevulinate synthase, mitochondrial"/>
    <property type="match status" value="1"/>
</dbReference>
<accession>A0AAW1BW96</accession>
<dbReference type="InterPro" id="IPR050087">
    <property type="entry name" value="AON_synthase_class-II"/>
</dbReference>
<evidence type="ECO:0000256" key="5">
    <source>
        <dbReference type="ARBA" id="ARBA00013257"/>
    </source>
</evidence>
<comment type="cofactor">
    <cofactor evidence="1">
        <name>pyridoxal 5'-phosphate</name>
        <dbReference type="ChEBI" id="CHEBI:597326"/>
    </cofactor>
</comment>
<dbReference type="PANTHER" id="PTHR13693">
    <property type="entry name" value="CLASS II AMINOTRANSFERASE/8-AMINO-7-OXONONANOATE SYNTHASE"/>
    <property type="match status" value="1"/>
</dbReference>
<comment type="caution">
    <text evidence="24">The sequence shown here is derived from an EMBL/GenBank/DDBJ whole genome shotgun (WGS) entry which is preliminary data.</text>
</comment>
<evidence type="ECO:0000259" key="22">
    <source>
        <dbReference type="Pfam" id="PF00155"/>
    </source>
</evidence>
<dbReference type="InterPro" id="IPR001917">
    <property type="entry name" value="Aminotrans_II_pyridoxalP_BS"/>
</dbReference>
<dbReference type="CDD" id="cd06454">
    <property type="entry name" value="KBL_like"/>
    <property type="match status" value="1"/>
</dbReference>
<evidence type="ECO:0000256" key="19">
    <source>
        <dbReference type="ARBA" id="ARBA00042303"/>
    </source>
</evidence>
<evidence type="ECO:0000256" key="2">
    <source>
        <dbReference type="ARBA" id="ARBA00004637"/>
    </source>
</evidence>
<dbReference type="InterPro" id="IPR015118">
    <property type="entry name" value="5aminolev_synth_preseq"/>
</dbReference>
<dbReference type="Gene3D" id="3.40.640.10">
    <property type="entry name" value="Type I PLP-dependent aspartate aminotransferase-like (Major domain)"/>
    <property type="match status" value="1"/>
</dbReference>
<feature type="domain" description="5-aminolevulinate synthase presequence" evidence="23">
    <location>
        <begin position="163"/>
        <end position="294"/>
    </location>
</feature>
<comment type="catalytic activity">
    <reaction evidence="20">
        <text>succinyl-CoA + glycine + H(+) = 5-aminolevulinate + CO2 + CoA</text>
        <dbReference type="Rhea" id="RHEA:12921"/>
        <dbReference type="ChEBI" id="CHEBI:15378"/>
        <dbReference type="ChEBI" id="CHEBI:16526"/>
        <dbReference type="ChEBI" id="CHEBI:57287"/>
        <dbReference type="ChEBI" id="CHEBI:57292"/>
        <dbReference type="ChEBI" id="CHEBI:57305"/>
        <dbReference type="ChEBI" id="CHEBI:356416"/>
        <dbReference type="EC" id="2.3.1.37"/>
    </reaction>
    <physiologicalReaction direction="left-to-right" evidence="20">
        <dbReference type="Rhea" id="RHEA:12922"/>
    </physiologicalReaction>
</comment>
<dbReference type="Gene3D" id="3.90.1150.10">
    <property type="entry name" value="Aspartate Aminotransferase, domain 1"/>
    <property type="match status" value="2"/>
</dbReference>
<dbReference type="Proteomes" id="UP001474421">
    <property type="component" value="Unassembled WGS sequence"/>
</dbReference>
<name>A0AAW1BW96_CROAD</name>
<evidence type="ECO:0000256" key="21">
    <source>
        <dbReference type="SAM" id="MobiDB-lite"/>
    </source>
</evidence>
<evidence type="ECO:0000256" key="9">
    <source>
        <dbReference type="ARBA" id="ARBA00022946"/>
    </source>
</evidence>
<evidence type="ECO:0000256" key="20">
    <source>
        <dbReference type="ARBA" id="ARBA00049013"/>
    </source>
</evidence>
<keyword evidence="7" id="KW-0999">Mitochondrion inner membrane</keyword>
<dbReference type="Pfam" id="PF00155">
    <property type="entry name" value="Aminotran_1_2"/>
    <property type="match status" value="1"/>
</dbReference>
<evidence type="ECO:0000313" key="25">
    <source>
        <dbReference type="Proteomes" id="UP001474421"/>
    </source>
</evidence>
<protein>
    <recommendedName>
        <fullName evidence="16">5-aminolevulinate synthase, non-specific, mitochondrial</fullName>
        <ecNumber evidence="5">2.3.1.37</ecNumber>
    </recommendedName>
    <alternativeName>
        <fullName evidence="19">5-aminolevulinic acid synthase 1</fullName>
    </alternativeName>
    <alternativeName>
        <fullName evidence="18">Delta-ALA synthase 1</fullName>
    </alternativeName>
    <alternativeName>
        <fullName evidence="17">Delta-aminolevulinate synthase 1</fullName>
    </alternativeName>
</protein>
<proteinExistence type="inferred from homology"/>
<keyword evidence="10" id="KW-0496">Mitochondrion</keyword>
<comment type="similarity">
    <text evidence="4">Belongs to the class-II pyridoxal-phosphate-dependent aminotransferase family.</text>
</comment>
<dbReference type="GO" id="GO:0005743">
    <property type="term" value="C:mitochondrial inner membrane"/>
    <property type="evidence" value="ECO:0007669"/>
    <property type="project" value="UniProtKB-SubCell"/>
</dbReference>
<dbReference type="InterPro" id="IPR015421">
    <property type="entry name" value="PyrdxlP-dep_Trfase_major"/>
</dbReference>
<dbReference type="EC" id="2.3.1.37" evidence="5"/>
<feature type="region of interest" description="Disordered" evidence="21">
    <location>
        <begin position="205"/>
        <end position="239"/>
    </location>
</feature>
<dbReference type="InterPro" id="IPR015424">
    <property type="entry name" value="PyrdxlP-dep_Trfase"/>
</dbReference>
<evidence type="ECO:0000256" key="12">
    <source>
        <dbReference type="ARBA" id="ARBA00023136"/>
    </source>
</evidence>
<dbReference type="GO" id="GO:0048821">
    <property type="term" value="P:erythrocyte development"/>
    <property type="evidence" value="ECO:0007669"/>
    <property type="project" value="TreeGrafter"/>
</dbReference>
<evidence type="ECO:0000259" key="23">
    <source>
        <dbReference type="Pfam" id="PF09029"/>
    </source>
</evidence>
<keyword evidence="6" id="KW-0808">Transferase</keyword>
<dbReference type="GO" id="GO:0006783">
    <property type="term" value="P:heme biosynthetic process"/>
    <property type="evidence" value="ECO:0007669"/>
    <property type="project" value="UniProtKB-KW"/>
</dbReference>
<evidence type="ECO:0000256" key="3">
    <source>
        <dbReference type="ARBA" id="ARBA00005029"/>
    </source>
</evidence>
<dbReference type="AlphaFoldDB" id="A0AAW1BW96"/>
<dbReference type="SUPFAM" id="SSF53383">
    <property type="entry name" value="PLP-dependent transferases"/>
    <property type="match status" value="1"/>
</dbReference>
<evidence type="ECO:0000256" key="1">
    <source>
        <dbReference type="ARBA" id="ARBA00001933"/>
    </source>
</evidence>
<evidence type="ECO:0000256" key="15">
    <source>
        <dbReference type="ARBA" id="ARBA00037218"/>
    </source>
</evidence>
<dbReference type="PROSITE" id="PS00599">
    <property type="entry name" value="AA_TRANSFER_CLASS_2"/>
    <property type="match status" value="1"/>
</dbReference>
<evidence type="ECO:0000256" key="7">
    <source>
        <dbReference type="ARBA" id="ARBA00022792"/>
    </source>
</evidence>
<dbReference type="InterPro" id="IPR015422">
    <property type="entry name" value="PyrdxlP-dep_Trfase_small"/>
</dbReference>
<evidence type="ECO:0000256" key="17">
    <source>
        <dbReference type="ARBA" id="ARBA00042079"/>
    </source>
</evidence>
<keyword evidence="9" id="KW-0809">Transit peptide</keyword>
<dbReference type="EMBL" id="JAOTOJ010000002">
    <property type="protein sequence ID" value="KAK9406285.1"/>
    <property type="molecule type" value="Genomic_DNA"/>
</dbReference>
<keyword evidence="25" id="KW-1185">Reference proteome</keyword>
<feature type="domain" description="Aminotransferase class I/classII large" evidence="22">
    <location>
        <begin position="429"/>
        <end position="710"/>
    </location>
</feature>
<evidence type="ECO:0000313" key="24">
    <source>
        <dbReference type="EMBL" id="KAK9406285.1"/>
    </source>
</evidence>
<dbReference type="GO" id="GO:0042541">
    <property type="term" value="P:hemoglobin biosynthetic process"/>
    <property type="evidence" value="ECO:0007669"/>
    <property type="project" value="TreeGrafter"/>
</dbReference>
<feature type="compositionally biased region" description="Polar residues" evidence="21">
    <location>
        <begin position="208"/>
        <end position="239"/>
    </location>
</feature>
<evidence type="ECO:0000256" key="18">
    <source>
        <dbReference type="ARBA" id="ARBA00042219"/>
    </source>
</evidence>
<dbReference type="InterPro" id="IPR004839">
    <property type="entry name" value="Aminotransferase_I/II_large"/>
</dbReference>
<evidence type="ECO:0000256" key="4">
    <source>
        <dbReference type="ARBA" id="ARBA00008392"/>
    </source>
</evidence>
<dbReference type="NCBIfam" id="TIGR01821">
    <property type="entry name" value="5aminolev_synth"/>
    <property type="match status" value="1"/>
</dbReference>
<evidence type="ECO:0000256" key="11">
    <source>
        <dbReference type="ARBA" id="ARBA00023133"/>
    </source>
</evidence>
<keyword evidence="13" id="KW-0379">Hydroxylation</keyword>
<dbReference type="GO" id="GO:0005759">
    <property type="term" value="C:mitochondrial matrix"/>
    <property type="evidence" value="ECO:0007669"/>
    <property type="project" value="InterPro"/>
</dbReference>
<dbReference type="InterPro" id="IPR010961">
    <property type="entry name" value="4pyrrol_synth_NH2levulA_synth"/>
</dbReference>
<dbReference type="PANTHER" id="PTHR13693:SF50">
    <property type="entry name" value="5-AMINOLEVULINATE SYNTHASE, NON-SPECIFIC, MITOCHONDRIAL"/>
    <property type="match status" value="1"/>
</dbReference>
<keyword evidence="12" id="KW-0472">Membrane</keyword>
<evidence type="ECO:0000256" key="16">
    <source>
        <dbReference type="ARBA" id="ARBA00039790"/>
    </source>
</evidence>
<keyword evidence="11" id="KW-0350">Heme biosynthesis</keyword>
<organism evidence="24 25">
    <name type="scientific">Crotalus adamanteus</name>
    <name type="common">Eastern diamondback rattlesnake</name>
    <dbReference type="NCBI Taxonomy" id="8729"/>
    <lineage>
        <taxon>Eukaryota</taxon>
        <taxon>Metazoa</taxon>
        <taxon>Chordata</taxon>
        <taxon>Craniata</taxon>
        <taxon>Vertebrata</taxon>
        <taxon>Euteleostomi</taxon>
        <taxon>Lepidosauria</taxon>
        <taxon>Squamata</taxon>
        <taxon>Bifurcata</taxon>
        <taxon>Unidentata</taxon>
        <taxon>Episquamata</taxon>
        <taxon>Toxicofera</taxon>
        <taxon>Serpentes</taxon>
        <taxon>Colubroidea</taxon>
        <taxon>Viperidae</taxon>
        <taxon>Crotalinae</taxon>
        <taxon>Crotalus</taxon>
    </lineage>
</organism>
<dbReference type="GO" id="GO:0030170">
    <property type="term" value="F:pyridoxal phosphate binding"/>
    <property type="evidence" value="ECO:0007669"/>
    <property type="project" value="InterPro"/>
</dbReference>
<dbReference type="FunFam" id="3.90.1150.10:FF:000045">
    <property type="entry name" value="5-aminolevulinate synthase"/>
    <property type="match status" value="1"/>
</dbReference>
<sequence length="760" mass="84760">MGLNCIFPSPPPPPRCRRRQEGKFPTLSNIHPRNLRNLSPPLVEDAPCPSLAFLLRFGAVTTFAHFKNHSRKESSGTRRFLLPPRSDTFRDSLLPLSCEIAPSCAAAKFQPGAPSSARAQFALALHYISRAFRASLSERKRFGRVYFEVQIYFKLSPRLLKMETIVRRCPFLSRVSQAFLQKAGKSLLFYAQNCPKMMEVGTKPASRAISTSATHCQQTEESTSASQKNKNSTDVAQQNISRPQHLVSEPSAGSPSANQAPVSKCPFLAAQVNEGNSVFCEASRELQEDVEEMQAVRKEFTKTPESTVEVNAEMDGEKKNGLLKKFQDIMLKQRPEKVSHLLQENLPKSVSTFQYDQFFEKKIDEKKKDHTYRVFKTVNRRAQIFPLADDYSESLINKKEVSVWCSNDYLGMSRHPRVCGAVTETLKQHGAGAGANDSTLFTLARMLPDCEIYSDSGNHASMIQGIRNSRVPKHIFRHNDVGHLRELLKKSNLSIPKIVAFETVHSMDGAVCPLEELCDVAHEYGAITFVDEVHAVGLYGTHGGGIGDRDGVMHKMDIISGTLGKAFGCVGGYIASTSSLIDTVRSYAAGFIFTTSLPPMLLAGALESVRTLKSTEGQVLRRQHQRNVKLMRQMLMDAGLPVVHCPSHIIPIRVSDAAKNTAVCDKMMNKHSIYVQAINYPTVPHGEELLRIAPTPHHTPQMMNYFIENLLSTWKEVGLELKPHSSAECNFCRRPLHFEVMSERERSYFSGMSKLVSATA</sequence>
<comment type="function">
    <text evidence="15">Catalyzes the pyridoxal 5'-phosphate (PLP)-dependent condensation of succinyl-CoA and glycine to form aminolevulinic acid (ALA), with CoA and CO2 as by-products.</text>
</comment>
<evidence type="ECO:0000256" key="13">
    <source>
        <dbReference type="ARBA" id="ARBA00023278"/>
    </source>
</evidence>
<evidence type="ECO:0000256" key="6">
    <source>
        <dbReference type="ARBA" id="ARBA00022679"/>
    </source>
</evidence>
<comment type="subcellular location">
    <subcellularLocation>
        <location evidence="2">Mitochondrion inner membrane</location>
        <topology evidence="2">Peripheral membrane protein</topology>
    </subcellularLocation>
</comment>
<comment type="pathway">
    <text evidence="3">Porphyrin-containing compound metabolism; protoporphyrin-IX biosynthesis; 5-aminolevulinate from glycine: step 1/1.</text>
</comment>
<dbReference type="GO" id="GO:0003870">
    <property type="term" value="F:5-aminolevulinate synthase activity"/>
    <property type="evidence" value="ECO:0007669"/>
    <property type="project" value="UniProtKB-EC"/>
</dbReference>
<evidence type="ECO:0000256" key="10">
    <source>
        <dbReference type="ARBA" id="ARBA00023128"/>
    </source>
</evidence>
<reference evidence="24 25" key="1">
    <citation type="journal article" date="2024" name="Proc. Natl. Acad. Sci. U.S.A.">
        <title>The genetic regulatory architecture and epigenomic basis for age-related changes in rattlesnake venom.</title>
        <authorList>
            <person name="Hogan M.P."/>
            <person name="Holding M.L."/>
            <person name="Nystrom G.S."/>
            <person name="Colston T.J."/>
            <person name="Bartlett D.A."/>
            <person name="Mason A.J."/>
            <person name="Ellsworth S.A."/>
            <person name="Rautsaw R.M."/>
            <person name="Lawrence K.C."/>
            <person name="Strickland J.L."/>
            <person name="He B."/>
            <person name="Fraser P."/>
            <person name="Margres M.J."/>
            <person name="Gilbert D.M."/>
            <person name="Gibbs H.L."/>
            <person name="Parkinson C.L."/>
            <person name="Rokyta D.R."/>
        </authorList>
    </citation>
    <scope>NUCLEOTIDE SEQUENCE [LARGE SCALE GENOMIC DNA]</scope>
    <source>
        <strain evidence="24">DRR0105</strain>
    </source>
</reference>
<dbReference type="Pfam" id="PF09029">
    <property type="entry name" value="Preseq_ALAS"/>
    <property type="match status" value="1"/>
</dbReference>
<keyword evidence="14" id="KW-0012">Acyltransferase</keyword>
<gene>
    <name evidence="24" type="ORF">NXF25_005059</name>
</gene>
<evidence type="ECO:0000256" key="14">
    <source>
        <dbReference type="ARBA" id="ARBA00023315"/>
    </source>
</evidence>
<evidence type="ECO:0000256" key="8">
    <source>
        <dbReference type="ARBA" id="ARBA00022898"/>
    </source>
</evidence>
<keyword evidence="8" id="KW-0663">Pyridoxal phosphate</keyword>